<dbReference type="GO" id="GO:0006623">
    <property type="term" value="P:protein targeting to vacuole"/>
    <property type="evidence" value="ECO:0007669"/>
    <property type="project" value="TreeGrafter"/>
</dbReference>
<comment type="caution">
    <text evidence="9">The sequence shown here is derived from an EMBL/GenBank/DDBJ whole genome shotgun (WGS) entry which is preliminary data.</text>
</comment>
<evidence type="ECO:0000256" key="6">
    <source>
        <dbReference type="PROSITE-ProRule" id="PRU00646"/>
    </source>
</evidence>
<evidence type="ECO:0000313" key="10">
    <source>
        <dbReference type="Proteomes" id="UP001293593"/>
    </source>
</evidence>
<dbReference type="GO" id="GO:0043162">
    <property type="term" value="P:ubiquitin-dependent protein catabolic process via the multivesicular body sorting pathway"/>
    <property type="evidence" value="ECO:0007669"/>
    <property type="project" value="TreeGrafter"/>
</dbReference>
<dbReference type="Proteomes" id="UP001293593">
    <property type="component" value="Unassembled WGS sequence"/>
</dbReference>
<name>A0AAE1N2X0_9FABA</name>
<keyword evidence="4" id="KW-0967">Endosome</keyword>
<dbReference type="PANTHER" id="PTHR13678:SF2">
    <property type="entry name" value="VACUOLAR PROTEIN SORTING-ASSOCIATED PROTEIN 37A"/>
    <property type="match status" value="1"/>
</dbReference>
<gene>
    <name evidence="9" type="ORF">QN277_013048</name>
</gene>
<dbReference type="GO" id="GO:0000813">
    <property type="term" value="C:ESCRT I complex"/>
    <property type="evidence" value="ECO:0007669"/>
    <property type="project" value="TreeGrafter"/>
</dbReference>
<dbReference type="InterPro" id="IPR009851">
    <property type="entry name" value="Mod_r"/>
</dbReference>
<sequence>MELRNQCKIIRTAELAAAQEKLNELEKQEEETLKTNSPASLLQRIQEAMNKLEEESENLHQQLLDRDIDFGAFVKKYKKLRNPYHSKALTHLAAISSTRQVPT</sequence>
<dbReference type="Gene3D" id="1.10.287.660">
    <property type="entry name" value="Helix hairpin bin"/>
    <property type="match status" value="1"/>
</dbReference>
<dbReference type="SUPFAM" id="SSF140111">
    <property type="entry name" value="Endosomal sorting complex assembly domain"/>
    <property type="match status" value="1"/>
</dbReference>
<proteinExistence type="inferred from homology"/>
<feature type="coiled-coil region" evidence="7">
    <location>
        <begin position="8"/>
        <end position="65"/>
    </location>
</feature>
<keyword evidence="10" id="KW-1185">Reference proteome</keyword>
<feature type="domain" description="VPS37 C-terminal" evidence="8">
    <location>
        <begin position="19"/>
        <end position="103"/>
    </location>
</feature>
<evidence type="ECO:0000256" key="2">
    <source>
        <dbReference type="ARBA" id="ARBA00007617"/>
    </source>
</evidence>
<dbReference type="InterPro" id="IPR029012">
    <property type="entry name" value="Helix_hairpin_bin_sf"/>
</dbReference>
<keyword evidence="7" id="KW-0175">Coiled coil</keyword>
<evidence type="ECO:0000256" key="5">
    <source>
        <dbReference type="ARBA" id="ARBA00022927"/>
    </source>
</evidence>
<dbReference type="GO" id="GO:0006612">
    <property type="term" value="P:protein targeting to membrane"/>
    <property type="evidence" value="ECO:0007669"/>
    <property type="project" value="TreeGrafter"/>
</dbReference>
<accession>A0AAE1N2X0</accession>
<protein>
    <recommendedName>
        <fullName evidence="8">VPS37 C-terminal domain-containing protein</fullName>
    </recommendedName>
</protein>
<keyword evidence="5 6" id="KW-0653">Protein transport</keyword>
<organism evidence="9 10">
    <name type="scientific">Acacia crassicarpa</name>
    <name type="common">northern wattle</name>
    <dbReference type="NCBI Taxonomy" id="499986"/>
    <lineage>
        <taxon>Eukaryota</taxon>
        <taxon>Viridiplantae</taxon>
        <taxon>Streptophyta</taxon>
        <taxon>Embryophyta</taxon>
        <taxon>Tracheophyta</taxon>
        <taxon>Spermatophyta</taxon>
        <taxon>Magnoliopsida</taxon>
        <taxon>eudicotyledons</taxon>
        <taxon>Gunneridae</taxon>
        <taxon>Pentapetalae</taxon>
        <taxon>rosids</taxon>
        <taxon>fabids</taxon>
        <taxon>Fabales</taxon>
        <taxon>Fabaceae</taxon>
        <taxon>Caesalpinioideae</taxon>
        <taxon>mimosoid clade</taxon>
        <taxon>Acacieae</taxon>
        <taxon>Acacia</taxon>
    </lineage>
</organism>
<dbReference type="EMBL" id="JAWXYG010000002">
    <property type="protein sequence ID" value="KAK4281575.1"/>
    <property type="molecule type" value="Genomic_DNA"/>
</dbReference>
<dbReference type="PANTHER" id="PTHR13678">
    <property type="entry name" value="VACUOLAR PROTEIN SORTING-ASSOCIATED PROTEIN 37"/>
    <property type="match status" value="1"/>
</dbReference>
<dbReference type="InterPro" id="IPR037202">
    <property type="entry name" value="ESCRT_assembly_dom"/>
</dbReference>
<reference evidence="9" key="1">
    <citation type="submission" date="2023-10" db="EMBL/GenBank/DDBJ databases">
        <title>Chromosome-level genome of the transformable northern wattle, Acacia crassicarpa.</title>
        <authorList>
            <person name="Massaro I."/>
            <person name="Sinha N.R."/>
            <person name="Poethig S."/>
            <person name="Leichty A.R."/>
        </authorList>
    </citation>
    <scope>NUCLEOTIDE SEQUENCE</scope>
    <source>
        <strain evidence="9">Acra3RX</strain>
        <tissue evidence="9">Leaf</tissue>
    </source>
</reference>
<evidence type="ECO:0000256" key="4">
    <source>
        <dbReference type="ARBA" id="ARBA00022753"/>
    </source>
</evidence>
<dbReference type="Pfam" id="PF07200">
    <property type="entry name" value="Mod_r"/>
    <property type="match status" value="1"/>
</dbReference>
<evidence type="ECO:0000259" key="8">
    <source>
        <dbReference type="PROSITE" id="PS51314"/>
    </source>
</evidence>
<evidence type="ECO:0000256" key="7">
    <source>
        <dbReference type="SAM" id="Coils"/>
    </source>
</evidence>
<evidence type="ECO:0000256" key="1">
    <source>
        <dbReference type="ARBA" id="ARBA00004177"/>
    </source>
</evidence>
<evidence type="ECO:0000313" key="9">
    <source>
        <dbReference type="EMBL" id="KAK4281575.1"/>
    </source>
</evidence>
<dbReference type="AlphaFoldDB" id="A0AAE1N2X0"/>
<evidence type="ECO:0000256" key="3">
    <source>
        <dbReference type="ARBA" id="ARBA00022448"/>
    </source>
</evidence>
<comment type="similarity">
    <text evidence="2">Belongs to the VPS37 family.</text>
</comment>
<keyword evidence="3 6" id="KW-0813">Transport</keyword>
<comment type="subcellular location">
    <subcellularLocation>
        <location evidence="1">Endosome</location>
    </subcellularLocation>
</comment>
<dbReference type="PROSITE" id="PS51314">
    <property type="entry name" value="VPS37_C"/>
    <property type="match status" value="1"/>
</dbReference>